<dbReference type="InterPro" id="IPR052774">
    <property type="entry name" value="Celegans_DevNeuronal_Protein"/>
</dbReference>
<sequence>MAVQKRNLFVSLLSIFCLASSISAQGCTNGYITFELITGFVYSASEDTLDIAPGTLMLTECLRLCQNNATCQSINFETGLCVLFSSSATQRPAALKTSHFPVFTMYAHKVCLLGIKPCNRYWMFERVKGHILRDLTRKTYSATSREACIEKCFQERNFQCRSANFDPSTGECAISDMDRHSVPDESRYFAPSNDRIEYLENNCVDEGVRLCEFQKVNGRIIKTVDAVFENITSLEECRKMCMSVPYRCHSFDMSDPASRVCRLSHHDSASLAHIKNPYLESAGVTTYELSACYNVTILCEAKEMVAKVTSSKLFNGKVYAKKRPNSCVQDVVNRLDFEIKMSYHDLDCDVQQQGFGQFSNDIVIQHHDMIVTNQDLGLSVHCQYDLSNRSVANGVQLEVKGEVDTSGSQSAIVNSPNVTMRVTDQSGDNLLSAQVGDPLALRFEIMDQDSPYEIFVRELVAMDGVDISEILLIDSLGCPTDVSIMEALEKVDGNGKILQASFDAFKFPTSEFVQFKALVTPCIPSCEPILEIAVLWMILKSDVMISAVL</sequence>
<dbReference type="PANTHER" id="PTHR47327">
    <property type="entry name" value="FI18240P1-RELATED"/>
    <property type="match status" value="1"/>
</dbReference>
<dbReference type="Pfam" id="PF25057">
    <property type="entry name" value="CUT_N"/>
    <property type="match status" value="1"/>
</dbReference>
<protein>
    <submittedName>
        <fullName evidence="5">Uncharacterized protein LOC106469638</fullName>
    </submittedName>
</protein>
<name>A0ABM1BNK0_LIMPO</name>
<dbReference type="InterPro" id="IPR056953">
    <property type="entry name" value="CUT_N"/>
</dbReference>
<feature type="domain" description="Apple" evidence="2">
    <location>
        <begin position="211"/>
        <end position="292"/>
    </location>
</feature>
<accession>A0ABM1BNK0</accession>
<dbReference type="Pfam" id="PF00024">
    <property type="entry name" value="PAN_1"/>
    <property type="match status" value="3"/>
</dbReference>
<dbReference type="PROSITE" id="PS51034">
    <property type="entry name" value="ZP_2"/>
    <property type="match status" value="1"/>
</dbReference>
<dbReference type="Proteomes" id="UP000694941">
    <property type="component" value="Unplaced"/>
</dbReference>
<dbReference type="PROSITE" id="PS50948">
    <property type="entry name" value="PAN"/>
    <property type="match status" value="3"/>
</dbReference>
<feature type="chain" id="PRO_5046688104" evidence="1">
    <location>
        <begin position="25"/>
        <end position="549"/>
    </location>
</feature>
<organism evidence="4 5">
    <name type="scientific">Limulus polyphemus</name>
    <name type="common">Atlantic horseshoe crab</name>
    <dbReference type="NCBI Taxonomy" id="6850"/>
    <lineage>
        <taxon>Eukaryota</taxon>
        <taxon>Metazoa</taxon>
        <taxon>Ecdysozoa</taxon>
        <taxon>Arthropoda</taxon>
        <taxon>Chelicerata</taxon>
        <taxon>Merostomata</taxon>
        <taxon>Xiphosura</taxon>
        <taxon>Limulidae</taxon>
        <taxon>Limulus</taxon>
    </lineage>
</organism>
<dbReference type="Gene3D" id="3.50.4.10">
    <property type="entry name" value="Hepatocyte Growth Factor"/>
    <property type="match status" value="2"/>
</dbReference>
<feature type="signal peptide" evidence="1">
    <location>
        <begin position="1"/>
        <end position="24"/>
    </location>
</feature>
<dbReference type="SUPFAM" id="SSF57414">
    <property type="entry name" value="Hairpin loop containing domain-like"/>
    <property type="match status" value="2"/>
</dbReference>
<evidence type="ECO:0000259" key="3">
    <source>
        <dbReference type="PROSITE" id="PS51034"/>
    </source>
</evidence>
<evidence type="ECO:0000259" key="2">
    <source>
        <dbReference type="PROSITE" id="PS50948"/>
    </source>
</evidence>
<dbReference type="SMART" id="SM00241">
    <property type="entry name" value="ZP"/>
    <property type="match status" value="1"/>
</dbReference>
<dbReference type="PANTHER" id="PTHR47327:SF2">
    <property type="entry name" value="FI18240P1-RELATED"/>
    <property type="match status" value="1"/>
</dbReference>
<evidence type="ECO:0000313" key="5">
    <source>
        <dbReference type="RefSeq" id="XP_013785593.2"/>
    </source>
</evidence>
<feature type="domain" description="Apple" evidence="2">
    <location>
        <begin position="118"/>
        <end position="203"/>
    </location>
</feature>
<evidence type="ECO:0000256" key="1">
    <source>
        <dbReference type="SAM" id="SignalP"/>
    </source>
</evidence>
<feature type="domain" description="ZP" evidence="3">
    <location>
        <begin position="298"/>
        <end position="541"/>
    </location>
</feature>
<proteinExistence type="predicted"/>
<dbReference type="SMART" id="SM00473">
    <property type="entry name" value="PAN_AP"/>
    <property type="match status" value="3"/>
</dbReference>
<dbReference type="RefSeq" id="XP_013785593.2">
    <property type="nucleotide sequence ID" value="XM_013930139.2"/>
</dbReference>
<dbReference type="CDD" id="cd01099">
    <property type="entry name" value="PAN_AP_HGF"/>
    <property type="match status" value="2"/>
</dbReference>
<dbReference type="PROSITE" id="PS51257">
    <property type="entry name" value="PROKAR_LIPOPROTEIN"/>
    <property type="match status" value="1"/>
</dbReference>
<evidence type="ECO:0000313" key="4">
    <source>
        <dbReference type="Proteomes" id="UP000694941"/>
    </source>
</evidence>
<gene>
    <name evidence="5" type="primary">LOC106469638</name>
</gene>
<reference evidence="5" key="1">
    <citation type="submission" date="2025-08" db="UniProtKB">
        <authorList>
            <consortium name="RefSeq"/>
        </authorList>
    </citation>
    <scope>IDENTIFICATION</scope>
    <source>
        <tissue evidence="5">Muscle</tissue>
    </source>
</reference>
<feature type="domain" description="Apple" evidence="2">
    <location>
        <begin position="27"/>
        <end position="107"/>
    </location>
</feature>
<keyword evidence="4" id="KW-1185">Reference proteome</keyword>
<keyword evidence="1" id="KW-0732">Signal</keyword>
<dbReference type="InterPro" id="IPR003609">
    <property type="entry name" value="Pan_app"/>
</dbReference>
<dbReference type="InterPro" id="IPR001507">
    <property type="entry name" value="ZP_dom"/>
</dbReference>
<dbReference type="GeneID" id="106469638"/>